<comment type="caution">
    <text evidence="1">The sequence shown here is derived from an EMBL/GenBank/DDBJ whole genome shotgun (WGS) entry which is preliminary data.</text>
</comment>
<evidence type="ECO:0000313" key="1">
    <source>
        <dbReference type="EMBL" id="MBM7550535.1"/>
    </source>
</evidence>
<protein>
    <submittedName>
        <fullName evidence="1">Uncharacterized protein</fullName>
    </submittedName>
</protein>
<proteinExistence type="predicted"/>
<reference evidence="1 2" key="1">
    <citation type="submission" date="2021-01" db="EMBL/GenBank/DDBJ databases">
        <title>Genomic Encyclopedia of Type Strains, Phase IV (KMG-IV): sequencing the most valuable type-strain genomes for metagenomic binning, comparative biology and taxonomic classification.</title>
        <authorList>
            <person name="Goeker M."/>
        </authorList>
    </citation>
    <scope>NUCLEOTIDE SEQUENCE [LARGE SCALE GENOMIC DNA]</scope>
    <source>
        <strain evidence="1 2">DSM 21461</strain>
    </source>
</reference>
<dbReference type="EMBL" id="JAFBDH010000005">
    <property type="protein sequence ID" value="MBM7550535.1"/>
    <property type="molecule type" value="Genomic_DNA"/>
</dbReference>
<evidence type="ECO:0000313" key="2">
    <source>
        <dbReference type="Proteomes" id="UP000720595"/>
    </source>
</evidence>
<organism evidence="1 2">
    <name type="scientific">Peptoniphilus gorbachii</name>
    <dbReference type="NCBI Taxonomy" id="411567"/>
    <lineage>
        <taxon>Bacteria</taxon>
        <taxon>Bacillati</taxon>
        <taxon>Bacillota</taxon>
        <taxon>Tissierellia</taxon>
        <taxon>Tissierellales</taxon>
        <taxon>Peptoniphilaceae</taxon>
        <taxon>Peptoniphilus</taxon>
    </lineage>
</organism>
<accession>A0ABS2MKI5</accession>
<keyword evidence="2" id="KW-1185">Reference proteome</keyword>
<sequence length="42" mass="5448">MQRCLLIPYKTFRDRIRIVNYYERRGYYIEVWEGYIYCYRGK</sequence>
<name>A0ABS2MKI5_9FIRM</name>
<gene>
    <name evidence="1" type="ORF">JOD41_001272</name>
</gene>
<dbReference type="Proteomes" id="UP000720595">
    <property type="component" value="Unassembled WGS sequence"/>
</dbReference>